<dbReference type="RefSeq" id="WP_060931141.1">
    <property type="nucleotide sequence ID" value="NZ_KQ959827.1"/>
</dbReference>
<keyword evidence="1" id="KW-0812">Transmembrane</keyword>
<sequence>MNKISLAKRLNNNKRGYLIINADQGKHKPALIEDVENEYDTLAKLSKNILKNALVIGFAETAIAIGATLASSAGAYFMQTTRENICAENEYIYFTEAHSHATEQRIVLADMKEIYERIDRIVFVEDEITTGNTIWHCIEEIESIFKGNKKYAIAPLTNTLSKERKKFFKERNVEIIYIRDINKENFEADVLDTITNGDVSRIENAPKENNIKYIDFKTDIRTRRLLNIKDLDNEIIRLEEYLEKNIDIKTLIKGKNTVTVLGTEEFIYVPLKLAQYIYENADNQSKVYVHSSTRSPIEVSKTKDYPLHTRYEVESIYDKNRQTYIYDLKKSDIFFLVSDGKDKNGENDILKAIKLAGNKDIYFIRWDNEQQL</sequence>
<dbReference type="CDD" id="cd06223">
    <property type="entry name" value="PRTases_typeI"/>
    <property type="match status" value="1"/>
</dbReference>
<dbReference type="Pfam" id="PF15609">
    <property type="entry name" value="PRTase_2"/>
    <property type="match status" value="1"/>
</dbReference>
<keyword evidence="1" id="KW-0472">Membrane</keyword>
<evidence type="ECO:0000313" key="4">
    <source>
        <dbReference type="EMBL" id="KXB57485.1"/>
    </source>
</evidence>
<dbReference type="STRING" id="467210.HMPREF1866_01361"/>
<dbReference type="OrthoDB" id="56827at2"/>
<evidence type="ECO:0008006" key="6">
    <source>
        <dbReference type="Google" id="ProtNLM"/>
    </source>
</evidence>
<feature type="transmembrane region" description="Helical" evidence="1">
    <location>
        <begin position="53"/>
        <end position="78"/>
    </location>
</feature>
<feature type="domain" description="TRSP" evidence="2">
    <location>
        <begin position="252"/>
        <end position="350"/>
    </location>
</feature>
<feature type="domain" description="Orotate phosphoribosyltransferase-like" evidence="3">
    <location>
        <begin position="5"/>
        <end position="169"/>
    </location>
</feature>
<dbReference type="InterPro" id="IPR022537">
    <property type="entry name" value="TRSP_dom"/>
</dbReference>
<dbReference type="EMBL" id="LSDA01000088">
    <property type="protein sequence ID" value="KXB57485.1"/>
    <property type="molecule type" value="Genomic_DNA"/>
</dbReference>
<evidence type="ECO:0000313" key="5">
    <source>
        <dbReference type="Proteomes" id="UP000070394"/>
    </source>
</evidence>
<dbReference type="SUPFAM" id="SSF53271">
    <property type="entry name" value="PRTase-like"/>
    <property type="match status" value="1"/>
</dbReference>
<dbReference type="InterPro" id="IPR000836">
    <property type="entry name" value="PRTase_dom"/>
</dbReference>
<accession>A0A133ZPW8</accession>
<name>A0A133ZPW8_9FIRM</name>
<organism evidence="4 5">
    <name type="scientific">Lachnoanaerobaculum saburreum</name>
    <dbReference type="NCBI Taxonomy" id="467210"/>
    <lineage>
        <taxon>Bacteria</taxon>
        <taxon>Bacillati</taxon>
        <taxon>Bacillota</taxon>
        <taxon>Clostridia</taxon>
        <taxon>Lachnospirales</taxon>
        <taxon>Lachnospiraceae</taxon>
        <taxon>Lachnoanaerobaculum</taxon>
    </lineage>
</organism>
<dbReference type="Gene3D" id="3.40.50.2020">
    <property type="match status" value="1"/>
</dbReference>
<protein>
    <recommendedName>
        <fullName evidence="6">Phosphoribosyl transferase domain protein</fullName>
    </recommendedName>
</protein>
<dbReference type="Pfam" id="PF12500">
    <property type="entry name" value="TRSP"/>
    <property type="match status" value="1"/>
</dbReference>
<evidence type="ECO:0000259" key="3">
    <source>
        <dbReference type="Pfam" id="PF15609"/>
    </source>
</evidence>
<dbReference type="Proteomes" id="UP000070394">
    <property type="component" value="Unassembled WGS sequence"/>
</dbReference>
<proteinExistence type="predicted"/>
<comment type="caution">
    <text evidence="4">The sequence shown here is derived from an EMBL/GenBank/DDBJ whole genome shotgun (WGS) entry which is preliminary data.</text>
</comment>
<evidence type="ECO:0000259" key="2">
    <source>
        <dbReference type="Pfam" id="PF12500"/>
    </source>
</evidence>
<dbReference type="PATRIC" id="fig|467210.3.peg.1353"/>
<dbReference type="AlphaFoldDB" id="A0A133ZPW8"/>
<reference evidence="5" key="1">
    <citation type="submission" date="2016-01" db="EMBL/GenBank/DDBJ databases">
        <authorList>
            <person name="Mitreva M."/>
            <person name="Pepin K.H."/>
            <person name="Mihindukulasuriya K.A."/>
            <person name="Fulton R."/>
            <person name="Fronick C."/>
            <person name="O'Laughlin M."/>
            <person name="Miner T."/>
            <person name="Herter B."/>
            <person name="Rosa B.A."/>
            <person name="Cordes M."/>
            <person name="Tomlinson C."/>
            <person name="Wollam A."/>
            <person name="Palsikar V.B."/>
            <person name="Mardis E.R."/>
            <person name="Wilson R.K."/>
        </authorList>
    </citation>
    <scope>NUCLEOTIDE SEQUENCE [LARGE SCALE GENOMIC DNA]</scope>
    <source>
        <strain evidence="5">DNF00896</strain>
    </source>
</reference>
<dbReference type="InterPro" id="IPR041688">
    <property type="entry name" value="PRTase_2"/>
</dbReference>
<evidence type="ECO:0000256" key="1">
    <source>
        <dbReference type="SAM" id="Phobius"/>
    </source>
</evidence>
<keyword evidence="1" id="KW-1133">Transmembrane helix</keyword>
<gene>
    <name evidence="4" type="ORF">HMPREF1866_01361</name>
</gene>
<keyword evidence="5" id="KW-1185">Reference proteome</keyword>
<dbReference type="InterPro" id="IPR029057">
    <property type="entry name" value="PRTase-like"/>
</dbReference>